<keyword evidence="2 5" id="KW-0812">Transmembrane</keyword>
<feature type="transmembrane region" description="Helical" evidence="6">
    <location>
        <begin position="265"/>
        <end position="285"/>
    </location>
</feature>
<evidence type="ECO:0000256" key="2">
    <source>
        <dbReference type="ARBA" id="ARBA00022692"/>
    </source>
</evidence>
<feature type="transmembrane region" description="Helical" evidence="6">
    <location>
        <begin position="85"/>
        <end position="106"/>
    </location>
</feature>
<feature type="transmembrane region" description="Helical" evidence="6">
    <location>
        <begin position="40"/>
        <end position="59"/>
    </location>
</feature>
<feature type="transmembrane region" description="Helical" evidence="6">
    <location>
        <begin position="226"/>
        <end position="253"/>
    </location>
</feature>
<keyword evidence="9" id="KW-1185">Reference proteome</keyword>
<comment type="subcellular location">
    <subcellularLocation>
        <location evidence="1">Endomembrane system</location>
        <topology evidence="1">Multi-pass membrane protein</topology>
    </subcellularLocation>
    <subcellularLocation>
        <location evidence="5">Membrane</location>
        <topology evidence="5">Multi-pass membrane protein</topology>
    </subcellularLocation>
</comment>
<keyword evidence="3 6" id="KW-1133">Transmembrane helix</keyword>
<feature type="transmembrane region" description="Helical" evidence="6">
    <location>
        <begin position="291"/>
        <end position="316"/>
    </location>
</feature>
<dbReference type="GO" id="GO:0012505">
    <property type="term" value="C:endomembrane system"/>
    <property type="evidence" value="ECO:0007669"/>
    <property type="project" value="UniProtKB-SubCell"/>
</dbReference>
<sequence length="509" mass="50209">MSSVVSFDALVLAPVLAPAAGALAVLVLDVAAPRLRVAHHAVGVLALLAGLAFAVPAALGVESAPARSLCLPAPAGACFYEAGPLAGALQLGALASALVVLLLVWPDRGTEPGTESGIEPARDPLRGGPAVVVALVLAATAGAAAVAAAKDLGSWLVALELATLPAVALVALRGTSRASAGAVSLLTTSLVSFAMVALGAALWLVAAGQPVFSVAAVERAHAAHDTWAVLLLGVLLLAGGLGFKLSLVPFHAWTPQAYAGGTEPVAAFLAATSKVAALAALVAVLRPLSAAQAAVLVVVGVVAVASMTLGNVLALVQDDPVRLLAWSTVAQAGWVVLPLATVVPAGLAASGGYLLAYVIATLVAFAVVVLVVHAAGPTGDPAAGRTLAAYKGMLRTRPLLGAALGLALVSLAGLPPGVVGLVAKVLALRPVVAQGLWVLALFAVANAVLGVAVYLRWFAVLFQEADAAVGTAIPSARRAPRGPLAALALSATALVLVSVAPQLLLGLVA</sequence>
<dbReference type="Proteomes" id="UP000199019">
    <property type="component" value="Unassembled WGS sequence"/>
</dbReference>
<dbReference type="Pfam" id="PF00361">
    <property type="entry name" value="Proton_antipo_M"/>
    <property type="match status" value="1"/>
</dbReference>
<evidence type="ECO:0000256" key="5">
    <source>
        <dbReference type="RuleBase" id="RU000320"/>
    </source>
</evidence>
<dbReference type="GO" id="GO:0016020">
    <property type="term" value="C:membrane"/>
    <property type="evidence" value="ECO:0007669"/>
    <property type="project" value="UniProtKB-SubCell"/>
</dbReference>
<feature type="transmembrane region" description="Helical" evidence="6">
    <location>
        <begin position="484"/>
        <end position="508"/>
    </location>
</feature>
<feature type="transmembrane region" description="Helical" evidence="6">
    <location>
        <begin position="354"/>
        <end position="378"/>
    </location>
</feature>
<name>A0A1H9XU45_9MICO</name>
<feature type="transmembrane region" description="Helical" evidence="6">
    <location>
        <begin position="435"/>
        <end position="455"/>
    </location>
</feature>
<evidence type="ECO:0000259" key="7">
    <source>
        <dbReference type="Pfam" id="PF00361"/>
    </source>
</evidence>
<evidence type="ECO:0000313" key="9">
    <source>
        <dbReference type="Proteomes" id="UP000199019"/>
    </source>
</evidence>
<dbReference type="InterPro" id="IPR001750">
    <property type="entry name" value="ND/Mrp_TM"/>
</dbReference>
<feature type="transmembrane region" description="Helical" evidence="6">
    <location>
        <begin position="184"/>
        <end position="206"/>
    </location>
</feature>
<feature type="transmembrane region" description="Helical" evidence="6">
    <location>
        <begin position="399"/>
        <end position="423"/>
    </location>
</feature>
<dbReference type="EMBL" id="FOHB01000014">
    <property type="protein sequence ID" value="SES49688.1"/>
    <property type="molecule type" value="Genomic_DNA"/>
</dbReference>
<evidence type="ECO:0000313" key="8">
    <source>
        <dbReference type="EMBL" id="SES49688.1"/>
    </source>
</evidence>
<dbReference type="STRING" id="587636.SAMN05216199_0471"/>
<accession>A0A1H9XU45</accession>
<evidence type="ECO:0000256" key="4">
    <source>
        <dbReference type="ARBA" id="ARBA00023136"/>
    </source>
</evidence>
<feature type="transmembrane region" description="Helical" evidence="6">
    <location>
        <begin position="127"/>
        <end position="149"/>
    </location>
</feature>
<reference evidence="9" key="1">
    <citation type="submission" date="2016-10" db="EMBL/GenBank/DDBJ databases">
        <authorList>
            <person name="Varghese N."/>
            <person name="Submissions S."/>
        </authorList>
    </citation>
    <scope>NUCLEOTIDE SEQUENCE [LARGE SCALE GENOMIC DNA]</scope>
    <source>
        <strain evidence="9">CGMCC 1.6963</strain>
    </source>
</reference>
<feature type="transmembrane region" description="Helical" evidence="6">
    <location>
        <begin position="6"/>
        <end position="28"/>
    </location>
</feature>
<gene>
    <name evidence="8" type="ORF">SAMN05216199_0471</name>
</gene>
<evidence type="ECO:0000256" key="3">
    <source>
        <dbReference type="ARBA" id="ARBA00022989"/>
    </source>
</evidence>
<evidence type="ECO:0000256" key="6">
    <source>
        <dbReference type="SAM" id="Phobius"/>
    </source>
</evidence>
<evidence type="ECO:0000256" key="1">
    <source>
        <dbReference type="ARBA" id="ARBA00004127"/>
    </source>
</evidence>
<keyword evidence="4 6" id="KW-0472">Membrane</keyword>
<feature type="domain" description="NADH:quinone oxidoreductase/Mrp antiporter transmembrane" evidence="7">
    <location>
        <begin position="149"/>
        <end position="449"/>
    </location>
</feature>
<dbReference type="PANTHER" id="PTHR22773">
    <property type="entry name" value="NADH DEHYDROGENASE"/>
    <property type="match status" value="1"/>
</dbReference>
<proteinExistence type="predicted"/>
<feature type="transmembrane region" description="Helical" evidence="6">
    <location>
        <begin position="323"/>
        <end position="348"/>
    </location>
</feature>
<dbReference type="AlphaFoldDB" id="A0A1H9XU45"/>
<organism evidence="8 9">
    <name type="scientific">Pedococcus cremeus</name>
    <dbReference type="NCBI Taxonomy" id="587636"/>
    <lineage>
        <taxon>Bacteria</taxon>
        <taxon>Bacillati</taxon>
        <taxon>Actinomycetota</taxon>
        <taxon>Actinomycetes</taxon>
        <taxon>Micrococcales</taxon>
        <taxon>Intrasporangiaceae</taxon>
        <taxon>Pedococcus</taxon>
    </lineage>
</organism>
<protein>
    <submittedName>
        <fullName evidence="8">NADH-quinone oxidoreductase subunit N</fullName>
    </submittedName>
</protein>
<dbReference type="RefSeq" id="WP_245736026.1">
    <property type="nucleotide sequence ID" value="NZ_FOHB01000014.1"/>
</dbReference>